<dbReference type="NCBIfam" id="NF005574">
    <property type="entry name" value="PRK07259.1"/>
    <property type="match status" value="1"/>
</dbReference>
<dbReference type="InterPro" id="IPR050074">
    <property type="entry name" value="DHO_dehydrogenase"/>
</dbReference>
<dbReference type="AlphaFoldDB" id="A0A094QBJ9"/>
<dbReference type="PIRSF" id="PIRSF000164">
    <property type="entry name" value="DHO_oxidase"/>
    <property type="match status" value="1"/>
</dbReference>
<keyword evidence="7" id="KW-0288">FMN</keyword>
<organism evidence="11">
    <name type="scientific">freshwater metagenome</name>
    <dbReference type="NCBI Taxonomy" id="449393"/>
    <lineage>
        <taxon>unclassified sequences</taxon>
        <taxon>metagenomes</taxon>
        <taxon>ecological metagenomes</taxon>
    </lineage>
</organism>
<accession>A0A094QBJ9</accession>
<dbReference type="SUPFAM" id="SSF51395">
    <property type="entry name" value="FMN-linked oxidoreductases"/>
    <property type="match status" value="1"/>
</dbReference>
<keyword evidence="6" id="KW-0285">Flavoprotein</keyword>
<evidence type="ECO:0000256" key="9">
    <source>
        <dbReference type="ARBA" id="ARBA00023002"/>
    </source>
</evidence>
<evidence type="ECO:0000256" key="4">
    <source>
        <dbReference type="ARBA" id="ARBA00008008"/>
    </source>
</evidence>
<comment type="pathway">
    <text evidence="3">Pyrimidine metabolism; UMP biosynthesis via de novo pathway.</text>
</comment>
<evidence type="ECO:0000256" key="6">
    <source>
        <dbReference type="ARBA" id="ARBA00022630"/>
    </source>
</evidence>
<dbReference type="UniPathway" id="UPA00070"/>
<dbReference type="GO" id="GO:0005737">
    <property type="term" value="C:cytoplasm"/>
    <property type="evidence" value="ECO:0007669"/>
    <property type="project" value="UniProtKB-SubCell"/>
</dbReference>
<comment type="caution">
    <text evidence="11">The sequence shown here is derived from an EMBL/GenBank/DDBJ whole genome shotgun (WGS) entry which is preliminary data.</text>
</comment>
<dbReference type="InterPro" id="IPR013785">
    <property type="entry name" value="Aldolase_TIM"/>
</dbReference>
<keyword evidence="5" id="KW-0963">Cytoplasm</keyword>
<reference evidence="11" key="1">
    <citation type="submission" date="2014-06" db="EMBL/GenBank/DDBJ databases">
        <title>Key roles for freshwater Actinobacteria revealed by deep metagenomic sequencing.</title>
        <authorList>
            <person name="Ghai R."/>
            <person name="Mizuno C.M."/>
            <person name="Picazo A."/>
            <person name="Camacho A."/>
            <person name="Rodriguez-Valera F."/>
        </authorList>
    </citation>
    <scope>NUCLEOTIDE SEQUENCE</scope>
</reference>
<dbReference type="PANTHER" id="PTHR48109">
    <property type="entry name" value="DIHYDROOROTATE DEHYDROGENASE (QUINONE), MITOCHONDRIAL-RELATED"/>
    <property type="match status" value="1"/>
</dbReference>
<comment type="subcellular location">
    <subcellularLocation>
        <location evidence="2">Cytoplasm</location>
    </subcellularLocation>
</comment>
<dbReference type="Gene3D" id="3.20.20.70">
    <property type="entry name" value="Aldolase class I"/>
    <property type="match status" value="1"/>
</dbReference>
<protein>
    <submittedName>
        <fullName evidence="11">Dihydroorotate oxidase B, catalytic subunit</fullName>
    </submittedName>
</protein>
<name>A0A094QBJ9_9ZZZZ</name>
<evidence type="ECO:0000259" key="10">
    <source>
        <dbReference type="Pfam" id="PF01180"/>
    </source>
</evidence>
<proteinExistence type="inferred from homology"/>
<dbReference type="GO" id="GO:0044205">
    <property type="term" value="P:'de novo' UMP biosynthetic process"/>
    <property type="evidence" value="ECO:0007669"/>
    <property type="project" value="UniProtKB-UniPathway"/>
</dbReference>
<evidence type="ECO:0000256" key="3">
    <source>
        <dbReference type="ARBA" id="ARBA00004725"/>
    </source>
</evidence>
<dbReference type="PROSITE" id="PS00912">
    <property type="entry name" value="DHODEHASE_2"/>
    <property type="match status" value="1"/>
</dbReference>
<evidence type="ECO:0000256" key="2">
    <source>
        <dbReference type="ARBA" id="ARBA00004496"/>
    </source>
</evidence>
<evidence type="ECO:0000313" key="11">
    <source>
        <dbReference type="EMBL" id="KGA11651.1"/>
    </source>
</evidence>
<dbReference type="Pfam" id="PF01180">
    <property type="entry name" value="DHO_dh"/>
    <property type="match status" value="1"/>
</dbReference>
<dbReference type="InterPro" id="IPR024920">
    <property type="entry name" value="Dihydroorotate_DH_1"/>
</dbReference>
<dbReference type="GO" id="GO:0006207">
    <property type="term" value="P:'de novo' pyrimidine nucleobase biosynthetic process"/>
    <property type="evidence" value="ECO:0007669"/>
    <property type="project" value="InterPro"/>
</dbReference>
<keyword evidence="9" id="KW-0560">Oxidoreductase</keyword>
<comment type="cofactor">
    <cofactor evidence="1">
        <name>FMN</name>
        <dbReference type="ChEBI" id="CHEBI:58210"/>
    </cofactor>
</comment>
<dbReference type="InterPro" id="IPR012135">
    <property type="entry name" value="Dihydroorotate_DH_1_2"/>
</dbReference>
<dbReference type="InterPro" id="IPR005720">
    <property type="entry name" value="Dihydroorotate_DH_cat"/>
</dbReference>
<dbReference type="CDD" id="cd04740">
    <property type="entry name" value="DHOD_1B_like"/>
    <property type="match status" value="1"/>
</dbReference>
<evidence type="ECO:0000256" key="1">
    <source>
        <dbReference type="ARBA" id="ARBA00001917"/>
    </source>
</evidence>
<dbReference type="InterPro" id="IPR033888">
    <property type="entry name" value="DHOD_1B"/>
</dbReference>
<dbReference type="NCBIfam" id="TIGR01037">
    <property type="entry name" value="pyrD_sub1_fam"/>
    <property type="match status" value="1"/>
</dbReference>
<dbReference type="InterPro" id="IPR001295">
    <property type="entry name" value="Dihydroorotate_DH_CS"/>
</dbReference>
<dbReference type="EMBL" id="JNSL01000232">
    <property type="protein sequence ID" value="KGA11651.1"/>
    <property type="molecule type" value="Genomic_DNA"/>
</dbReference>
<dbReference type="InterPro" id="IPR049622">
    <property type="entry name" value="Dihydroorotate_DH_I"/>
</dbReference>
<gene>
    <name evidence="11" type="ORF">GM51_22405</name>
</gene>
<evidence type="ECO:0000256" key="7">
    <source>
        <dbReference type="ARBA" id="ARBA00022643"/>
    </source>
</evidence>
<dbReference type="HAMAP" id="MF_00224">
    <property type="entry name" value="DHO_dh_type1"/>
    <property type="match status" value="1"/>
</dbReference>
<sequence length="317" mass="33392">MKRVPKRTSVDISTELAKLRLESPVLTASGCAAAGKELDQFIDISTIGAVVTKSVMLQPRSGRATPRMAETPSGMLNGIGLQGPGIDDFIEKDLAWLNQKGAKTIVSIAGNNVEEFGKVADKLRDIPGVIGIEVNISCPNVENRGQVFACDPYAAADVINNVRRNVSASMPLFAKLSPDVTDITEIAKSVVKAGADGLSVINTLLGMVIDTDTLLPRLSGKTGGLSGPAIRPVAVRCVYQIRKALPNIPIIGMGGIRSGRDAVEFFAAGANAVSVGTTVFNDPEACVRVHDEVAQILQDKGLKSLAEIINAAHEELI</sequence>
<comment type="similarity">
    <text evidence="4">Belongs to the dihydroorotate dehydrogenase family. Type 1 subfamily.</text>
</comment>
<dbReference type="GO" id="GO:0004152">
    <property type="term" value="F:dihydroorotate dehydrogenase activity"/>
    <property type="evidence" value="ECO:0007669"/>
    <property type="project" value="InterPro"/>
</dbReference>
<dbReference type="PANTHER" id="PTHR48109:SF1">
    <property type="entry name" value="DIHYDROOROTATE DEHYDROGENASE (FUMARATE)"/>
    <property type="match status" value="1"/>
</dbReference>
<evidence type="ECO:0000256" key="8">
    <source>
        <dbReference type="ARBA" id="ARBA00022975"/>
    </source>
</evidence>
<feature type="domain" description="Dihydroorotate dehydrogenase catalytic" evidence="10">
    <location>
        <begin position="13"/>
        <end position="297"/>
    </location>
</feature>
<keyword evidence="8" id="KW-0665">Pyrimidine biosynthesis</keyword>
<evidence type="ECO:0000256" key="5">
    <source>
        <dbReference type="ARBA" id="ARBA00022490"/>
    </source>
</evidence>